<feature type="region of interest" description="Disordered" evidence="1">
    <location>
        <begin position="1"/>
        <end position="39"/>
    </location>
</feature>
<feature type="compositionally biased region" description="Polar residues" evidence="1">
    <location>
        <begin position="18"/>
        <end position="31"/>
    </location>
</feature>
<evidence type="ECO:0000313" key="2">
    <source>
        <dbReference type="EMBL" id="WWD16866.1"/>
    </source>
</evidence>
<reference evidence="2" key="1">
    <citation type="submission" date="2017-08" db="EMBL/GenBank/DDBJ databases">
        <authorList>
            <person name="Cuomo C."/>
            <person name="Billmyre B."/>
            <person name="Heitman J."/>
        </authorList>
    </citation>
    <scope>NUCLEOTIDE SEQUENCE</scope>
    <source>
        <strain evidence="2">CBS 12478</strain>
    </source>
</reference>
<dbReference type="Proteomes" id="UP000322225">
    <property type="component" value="Chromosome 2"/>
</dbReference>
<organism evidence="2 3">
    <name type="scientific">Kwoniella shandongensis</name>
    <dbReference type="NCBI Taxonomy" id="1734106"/>
    <lineage>
        <taxon>Eukaryota</taxon>
        <taxon>Fungi</taxon>
        <taxon>Dikarya</taxon>
        <taxon>Basidiomycota</taxon>
        <taxon>Agaricomycotina</taxon>
        <taxon>Tremellomycetes</taxon>
        <taxon>Tremellales</taxon>
        <taxon>Cryptococcaceae</taxon>
        <taxon>Kwoniella</taxon>
    </lineage>
</organism>
<proteinExistence type="predicted"/>
<protein>
    <submittedName>
        <fullName evidence="2">Uncharacterized protein</fullName>
    </submittedName>
</protein>
<dbReference type="OrthoDB" id="2565394at2759"/>
<accession>A0A5M6BU38</accession>
<feature type="compositionally biased region" description="Polar residues" evidence="1">
    <location>
        <begin position="46"/>
        <end position="63"/>
    </location>
</feature>
<keyword evidence="3" id="KW-1185">Reference proteome</keyword>
<feature type="compositionally biased region" description="Low complexity" evidence="1">
    <location>
        <begin position="1"/>
        <end position="17"/>
    </location>
</feature>
<name>A0A5M6BU38_9TREE</name>
<feature type="region of interest" description="Disordered" evidence="1">
    <location>
        <begin position="211"/>
        <end position="233"/>
    </location>
</feature>
<dbReference type="RefSeq" id="XP_031859296.1">
    <property type="nucleotide sequence ID" value="XM_032006461.1"/>
</dbReference>
<dbReference type="KEGG" id="ksn:43590619"/>
<sequence>MSSPFPSHPTSSPFSFPQLTHPSPLPNQGNTGPIFAPSPLSQLISSAIPSFSHPGTGSGQTPSALGGSGISPNYAFMAGAAGGGGITPNTSALIAAAAAAGGLTPGLGSGGQLGNPALGVVDGGAGAGVGGGGGGQDLIRGLQDAESMLVRLEHVLEEVKEVEGRVFDGAQEGDMTRIEGLHTECTQLLISLITLSQSHHFGALPTLPSSITTSDPTPSAAISEPANNLSPSAAPTLSELTRWAEERASLEFTRREGLKAGSKAVLDVLRAGATANR</sequence>
<dbReference type="EMBL" id="CP144052">
    <property type="protein sequence ID" value="WWD16866.1"/>
    <property type="molecule type" value="Genomic_DNA"/>
</dbReference>
<feature type="region of interest" description="Disordered" evidence="1">
    <location>
        <begin position="46"/>
        <end position="65"/>
    </location>
</feature>
<dbReference type="AlphaFoldDB" id="A0A5M6BU38"/>
<reference evidence="2" key="2">
    <citation type="submission" date="2024-01" db="EMBL/GenBank/DDBJ databases">
        <title>Comparative genomics of Cryptococcus and Kwoniella reveals pathogenesis evolution and contrasting modes of karyotype evolution via chromosome fusion or intercentromeric recombination.</title>
        <authorList>
            <person name="Coelho M.A."/>
            <person name="David-Palma M."/>
            <person name="Shea T."/>
            <person name="Bowers K."/>
            <person name="McGinley-Smith S."/>
            <person name="Mohammad A.W."/>
            <person name="Gnirke A."/>
            <person name="Yurkov A.M."/>
            <person name="Nowrousian M."/>
            <person name="Sun S."/>
            <person name="Cuomo C.A."/>
            <person name="Heitman J."/>
        </authorList>
    </citation>
    <scope>NUCLEOTIDE SEQUENCE</scope>
    <source>
        <strain evidence="2">CBS 12478</strain>
    </source>
</reference>
<evidence type="ECO:0000256" key="1">
    <source>
        <dbReference type="SAM" id="MobiDB-lite"/>
    </source>
</evidence>
<dbReference type="GeneID" id="43590619"/>
<gene>
    <name evidence="2" type="ORF">CI109_101298</name>
</gene>
<evidence type="ECO:0000313" key="3">
    <source>
        <dbReference type="Proteomes" id="UP000322225"/>
    </source>
</evidence>